<keyword evidence="2" id="KW-0012">Acyltransferase</keyword>
<name>A0A1J7BQZ9_FLAJO</name>
<evidence type="ECO:0000259" key="3">
    <source>
        <dbReference type="PROSITE" id="PS51186"/>
    </source>
</evidence>
<sequence length="185" mass="21514">MNIRKAEKSDSKYIAPILLLAMEDILYKFIGKEDYKSAHDFLFYFVEKENNQYSYQNCYVAESENEIIGAVNVYNGADLHKLRIPIIEYIRLNYNPDFNPEDETEAGEYYIDSLGINPNHQGKGIGSKILQFLIEKYVHKNKDILGLLVEEDNPQAKKLYLRLGFKPVGHKILVKKNLEHLQIKN</sequence>
<dbReference type="Proteomes" id="UP000182826">
    <property type="component" value="Unassembled WGS sequence"/>
</dbReference>
<dbReference type="RefSeq" id="WP_071637526.1">
    <property type="nucleotide sequence ID" value="NZ_MLFK01000008.1"/>
</dbReference>
<dbReference type="InterPro" id="IPR000182">
    <property type="entry name" value="GNAT_dom"/>
</dbReference>
<organism evidence="4 5">
    <name type="scientific">Flavobacterium johnsoniae</name>
    <name type="common">Cytophaga johnsonae</name>
    <dbReference type="NCBI Taxonomy" id="986"/>
    <lineage>
        <taxon>Bacteria</taxon>
        <taxon>Pseudomonadati</taxon>
        <taxon>Bacteroidota</taxon>
        <taxon>Flavobacteriia</taxon>
        <taxon>Flavobacteriales</taxon>
        <taxon>Flavobacteriaceae</taxon>
        <taxon>Flavobacterium</taxon>
    </lineage>
</organism>
<dbReference type="InterPro" id="IPR050680">
    <property type="entry name" value="YpeA/RimI_acetyltransf"/>
</dbReference>
<keyword evidence="5" id="KW-1185">Reference proteome</keyword>
<evidence type="ECO:0000256" key="1">
    <source>
        <dbReference type="ARBA" id="ARBA00022679"/>
    </source>
</evidence>
<dbReference type="AlphaFoldDB" id="A0A1J7BQZ9"/>
<dbReference type="EMBL" id="MLFK01000008">
    <property type="protein sequence ID" value="OIV41127.1"/>
    <property type="molecule type" value="Genomic_DNA"/>
</dbReference>
<dbReference type="CDD" id="cd04301">
    <property type="entry name" value="NAT_SF"/>
    <property type="match status" value="1"/>
</dbReference>
<proteinExistence type="predicted"/>
<evidence type="ECO:0000313" key="5">
    <source>
        <dbReference type="Proteomes" id="UP000182826"/>
    </source>
</evidence>
<dbReference type="Pfam" id="PF00583">
    <property type="entry name" value="Acetyltransf_1"/>
    <property type="match status" value="1"/>
</dbReference>
<dbReference type="PANTHER" id="PTHR43420">
    <property type="entry name" value="ACETYLTRANSFERASE"/>
    <property type="match status" value="1"/>
</dbReference>
<dbReference type="OrthoDB" id="5319888at2"/>
<feature type="domain" description="N-acetyltransferase" evidence="3">
    <location>
        <begin position="1"/>
        <end position="185"/>
    </location>
</feature>
<gene>
    <name evidence="4" type="ORF">BKM63_15665</name>
</gene>
<comment type="caution">
    <text evidence="4">The sequence shown here is derived from an EMBL/GenBank/DDBJ whole genome shotgun (WGS) entry which is preliminary data.</text>
</comment>
<evidence type="ECO:0000256" key="2">
    <source>
        <dbReference type="ARBA" id="ARBA00023315"/>
    </source>
</evidence>
<dbReference type="SUPFAM" id="SSF55729">
    <property type="entry name" value="Acyl-CoA N-acyltransferases (Nat)"/>
    <property type="match status" value="1"/>
</dbReference>
<reference evidence="4 5" key="1">
    <citation type="submission" date="2016-10" db="EMBL/GenBank/DDBJ databases">
        <title>Draft Genome Sequence of Rhizobacteria Flavobacterium johnsoniae CI04.</title>
        <authorList>
            <person name="Bravo J.I."/>
            <person name="Lozano G.L."/>
            <person name="Handelsman J."/>
        </authorList>
    </citation>
    <scope>NUCLEOTIDE SEQUENCE [LARGE SCALE GENOMIC DNA]</scope>
    <source>
        <strain evidence="4 5">CI04</strain>
    </source>
</reference>
<dbReference type="GO" id="GO:0016747">
    <property type="term" value="F:acyltransferase activity, transferring groups other than amino-acyl groups"/>
    <property type="evidence" value="ECO:0007669"/>
    <property type="project" value="InterPro"/>
</dbReference>
<dbReference type="InterPro" id="IPR016181">
    <property type="entry name" value="Acyl_CoA_acyltransferase"/>
</dbReference>
<dbReference type="PROSITE" id="PS51186">
    <property type="entry name" value="GNAT"/>
    <property type="match status" value="1"/>
</dbReference>
<dbReference type="Gene3D" id="3.40.630.30">
    <property type="match status" value="1"/>
</dbReference>
<keyword evidence="1 4" id="KW-0808">Transferase</keyword>
<accession>A0A1J7BQZ9</accession>
<evidence type="ECO:0000313" key="4">
    <source>
        <dbReference type="EMBL" id="OIV41127.1"/>
    </source>
</evidence>
<protein>
    <submittedName>
        <fullName evidence="4">GNAT family N-acetyltransferase</fullName>
    </submittedName>
</protein>